<dbReference type="AlphaFoldDB" id="X1SXG1"/>
<dbReference type="Gene3D" id="3.10.129.10">
    <property type="entry name" value="Hotdog Thioesterase"/>
    <property type="match status" value="1"/>
</dbReference>
<dbReference type="EMBL" id="BARW01007027">
    <property type="protein sequence ID" value="GAI83841.1"/>
    <property type="molecule type" value="Genomic_DNA"/>
</dbReference>
<organism evidence="1">
    <name type="scientific">marine sediment metagenome</name>
    <dbReference type="NCBI Taxonomy" id="412755"/>
    <lineage>
        <taxon>unclassified sequences</taxon>
        <taxon>metagenomes</taxon>
        <taxon>ecological metagenomes</taxon>
    </lineage>
</organism>
<sequence length="80" mass="9188">MSKLKDNLIKKLLKVKDSTSVKVRFNDTDAMGIVHFKNYIVYFDDGFVSFMNSLLSPKRIEDTVHEGTVFGVKKVEITYP</sequence>
<name>X1SXG1_9ZZZZ</name>
<dbReference type="CDD" id="cd00586">
    <property type="entry name" value="4HBT"/>
    <property type="match status" value="1"/>
</dbReference>
<dbReference type="SUPFAM" id="SSF54637">
    <property type="entry name" value="Thioesterase/thiol ester dehydrase-isomerase"/>
    <property type="match status" value="1"/>
</dbReference>
<gene>
    <name evidence="1" type="ORF">S12H4_14707</name>
</gene>
<dbReference type="InterPro" id="IPR029069">
    <property type="entry name" value="HotDog_dom_sf"/>
</dbReference>
<feature type="non-terminal residue" evidence="1">
    <location>
        <position position="80"/>
    </location>
</feature>
<protein>
    <recommendedName>
        <fullName evidence="2">Thioesterase domain-containing protein</fullName>
    </recommendedName>
</protein>
<accession>X1SXG1</accession>
<proteinExistence type="predicted"/>
<comment type="caution">
    <text evidence="1">The sequence shown here is derived from an EMBL/GenBank/DDBJ whole genome shotgun (WGS) entry which is preliminary data.</text>
</comment>
<reference evidence="1" key="1">
    <citation type="journal article" date="2014" name="Front. Microbiol.">
        <title>High frequency of phylogenetically diverse reductive dehalogenase-homologous genes in deep subseafloor sedimentary metagenomes.</title>
        <authorList>
            <person name="Kawai M."/>
            <person name="Futagami T."/>
            <person name="Toyoda A."/>
            <person name="Takaki Y."/>
            <person name="Nishi S."/>
            <person name="Hori S."/>
            <person name="Arai W."/>
            <person name="Tsubouchi T."/>
            <person name="Morono Y."/>
            <person name="Uchiyama I."/>
            <person name="Ito T."/>
            <person name="Fujiyama A."/>
            <person name="Inagaki F."/>
            <person name="Takami H."/>
        </authorList>
    </citation>
    <scope>NUCLEOTIDE SEQUENCE</scope>
    <source>
        <strain evidence="1">Expedition CK06-06</strain>
    </source>
</reference>
<evidence type="ECO:0000313" key="1">
    <source>
        <dbReference type="EMBL" id="GAI83841.1"/>
    </source>
</evidence>
<evidence type="ECO:0008006" key="2">
    <source>
        <dbReference type="Google" id="ProtNLM"/>
    </source>
</evidence>